<reference evidence="1 2" key="1">
    <citation type="submission" date="2022-01" db="EMBL/GenBank/DDBJ databases">
        <title>A chromosomal length assembly of Cordylochernes scorpioides.</title>
        <authorList>
            <person name="Zeh D."/>
            <person name="Zeh J."/>
        </authorList>
    </citation>
    <scope>NUCLEOTIDE SEQUENCE [LARGE SCALE GENOMIC DNA]</scope>
    <source>
        <strain evidence="1">IN4F17</strain>
        <tissue evidence="1">Whole Body</tissue>
    </source>
</reference>
<dbReference type="PANTHER" id="PTHR47331:SF1">
    <property type="entry name" value="GAG-LIKE PROTEIN"/>
    <property type="match status" value="1"/>
</dbReference>
<dbReference type="EMBL" id="CP092871">
    <property type="protein sequence ID" value="UYV72166.1"/>
    <property type="molecule type" value="Genomic_DNA"/>
</dbReference>
<dbReference type="PANTHER" id="PTHR47331">
    <property type="entry name" value="PHD-TYPE DOMAIN-CONTAINING PROTEIN"/>
    <property type="match status" value="1"/>
</dbReference>
<evidence type="ECO:0000313" key="1">
    <source>
        <dbReference type="EMBL" id="UYV72166.1"/>
    </source>
</evidence>
<evidence type="ECO:0000313" key="2">
    <source>
        <dbReference type="Proteomes" id="UP001235939"/>
    </source>
</evidence>
<dbReference type="Proteomes" id="UP001235939">
    <property type="component" value="Chromosome 09"/>
</dbReference>
<accession>A0ABY6KVI1</accession>
<sequence>MEDTYVYDVITGAEIIYSTIVLSWLKTISRNLSTFKGNRVAEIREFRPTSEWRHVPSSDNLADIASRRILGSQLESSSLWWNAPTWLLQDEADWPRIPRPCSIKDQNESDHETDFVGASRQLKLSFIPLAQDQLEDLASILENNGMEWKFIPPGTPHFGVCGKQESMGSSIMGSTPLTYEELLTAKIQIESCLNSRPLYPMSGDPNDQQALSPGHFYYYFSLL</sequence>
<name>A0ABY6KVI1_9ARAC</name>
<proteinExistence type="predicted"/>
<protein>
    <submittedName>
        <fullName evidence="1">Uncharacterized protein</fullName>
    </submittedName>
</protein>
<organism evidence="1 2">
    <name type="scientific">Cordylochernes scorpioides</name>
    <dbReference type="NCBI Taxonomy" id="51811"/>
    <lineage>
        <taxon>Eukaryota</taxon>
        <taxon>Metazoa</taxon>
        <taxon>Ecdysozoa</taxon>
        <taxon>Arthropoda</taxon>
        <taxon>Chelicerata</taxon>
        <taxon>Arachnida</taxon>
        <taxon>Pseudoscorpiones</taxon>
        <taxon>Cheliferoidea</taxon>
        <taxon>Chernetidae</taxon>
        <taxon>Cordylochernes</taxon>
    </lineage>
</organism>
<keyword evidence="2" id="KW-1185">Reference proteome</keyword>
<gene>
    <name evidence="1" type="ORF">LAZ67_9002055</name>
</gene>